<dbReference type="InterPro" id="IPR017925">
    <property type="entry name" value="DHFR_CS"/>
</dbReference>
<dbReference type="GO" id="GO:0005829">
    <property type="term" value="C:cytosol"/>
    <property type="evidence" value="ECO:0007669"/>
    <property type="project" value="TreeGrafter"/>
</dbReference>
<dbReference type="GO" id="GO:0046655">
    <property type="term" value="P:folic acid metabolic process"/>
    <property type="evidence" value="ECO:0007669"/>
    <property type="project" value="TreeGrafter"/>
</dbReference>
<evidence type="ECO:0000256" key="4">
    <source>
        <dbReference type="ARBA" id="ARBA00022563"/>
    </source>
</evidence>
<evidence type="ECO:0000313" key="11">
    <source>
        <dbReference type="EMBL" id="TQE90519.1"/>
    </source>
</evidence>
<evidence type="ECO:0000256" key="3">
    <source>
        <dbReference type="ARBA" id="ARBA00012856"/>
    </source>
</evidence>
<comment type="similarity">
    <text evidence="2 8 9">Belongs to the dihydrofolate reductase family.</text>
</comment>
<dbReference type="PIRSF" id="PIRSF000194">
    <property type="entry name" value="DHFR"/>
    <property type="match status" value="1"/>
</dbReference>
<dbReference type="PANTHER" id="PTHR48069">
    <property type="entry name" value="DIHYDROFOLATE REDUCTASE"/>
    <property type="match status" value="1"/>
</dbReference>
<dbReference type="GO" id="GO:0070401">
    <property type="term" value="F:NADP+ binding"/>
    <property type="evidence" value="ECO:0007669"/>
    <property type="project" value="UniProtKB-ARBA"/>
</dbReference>
<evidence type="ECO:0000256" key="6">
    <source>
        <dbReference type="ARBA" id="ARBA00023002"/>
    </source>
</evidence>
<keyword evidence="4 8" id="KW-0554">One-carbon metabolism</keyword>
<dbReference type="GO" id="GO:0006730">
    <property type="term" value="P:one-carbon metabolic process"/>
    <property type="evidence" value="ECO:0007669"/>
    <property type="project" value="UniProtKB-KW"/>
</dbReference>
<evidence type="ECO:0000256" key="9">
    <source>
        <dbReference type="RuleBase" id="RU004474"/>
    </source>
</evidence>
<dbReference type="AlphaFoldDB" id="A0A540V195"/>
<dbReference type="GO" id="GO:0046452">
    <property type="term" value="P:dihydrofolate metabolic process"/>
    <property type="evidence" value="ECO:0007669"/>
    <property type="project" value="TreeGrafter"/>
</dbReference>
<dbReference type="PANTHER" id="PTHR48069:SF3">
    <property type="entry name" value="DIHYDROFOLATE REDUCTASE"/>
    <property type="match status" value="1"/>
</dbReference>
<feature type="domain" description="DHFR" evidence="10">
    <location>
        <begin position="1"/>
        <end position="157"/>
    </location>
</feature>
<evidence type="ECO:0000256" key="7">
    <source>
        <dbReference type="ARBA" id="ARBA00025067"/>
    </source>
</evidence>
<name>A0A540V195_9BACL</name>
<comment type="function">
    <text evidence="7 8">Key enzyme in folate metabolism. Catalyzes an essential reaction for de novo glycine and purine synthesis, and for DNA precursor synthesis.</text>
</comment>
<dbReference type="CDD" id="cd00209">
    <property type="entry name" value="DHFR"/>
    <property type="match status" value="1"/>
</dbReference>
<dbReference type="Gene3D" id="3.40.430.10">
    <property type="entry name" value="Dihydrofolate Reductase, subunit A"/>
    <property type="match status" value="1"/>
</dbReference>
<evidence type="ECO:0000313" key="12">
    <source>
        <dbReference type="Proteomes" id="UP000315753"/>
    </source>
</evidence>
<evidence type="ECO:0000259" key="10">
    <source>
        <dbReference type="PROSITE" id="PS51330"/>
    </source>
</evidence>
<dbReference type="NCBIfam" id="NF008037">
    <property type="entry name" value="PRK10769.1"/>
    <property type="match status" value="1"/>
</dbReference>
<dbReference type="EC" id="1.5.1.3" evidence="3 8"/>
<evidence type="ECO:0000256" key="5">
    <source>
        <dbReference type="ARBA" id="ARBA00022857"/>
    </source>
</evidence>
<comment type="caution">
    <text evidence="11">The sequence shown here is derived from an EMBL/GenBank/DDBJ whole genome shotgun (WGS) entry which is preliminary data.</text>
</comment>
<comment type="pathway">
    <text evidence="1 8">Cofactor biosynthesis; tetrahydrofolate biosynthesis; 5,6,7,8-tetrahydrofolate from 7,8-dihydrofolate: step 1/1.</text>
</comment>
<dbReference type="PROSITE" id="PS00075">
    <property type="entry name" value="DHFR_1"/>
    <property type="match status" value="1"/>
</dbReference>
<accession>A0A540V195</accession>
<dbReference type="GO" id="GO:0004146">
    <property type="term" value="F:dihydrofolate reductase activity"/>
    <property type="evidence" value="ECO:0007669"/>
    <property type="project" value="UniProtKB-EC"/>
</dbReference>
<dbReference type="GO" id="GO:0046654">
    <property type="term" value="P:tetrahydrofolate biosynthetic process"/>
    <property type="evidence" value="ECO:0007669"/>
    <property type="project" value="UniProtKB-UniPathway"/>
</dbReference>
<dbReference type="Pfam" id="PF00186">
    <property type="entry name" value="DHFR_1"/>
    <property type="match status" value="1"/>
</dbReference>
<dbReference type="PROSITE" id="PS51330">
    <property type="entry name" value="DHFR_2"/>
    <property type="match status" value="1"/>
</dbReference>
<evidence type="ECO:0000256" key="2">
    <source>
        <dbReference type="ARBA" id="ARBA00009539"/>
    </source>
</evidence>
<evidence type="ECO:0000256" key="8">
    <source>
        <dbReference type="PIRNR" id="PIRNR000194"/>
    </source>
</evidence>
<reference evidence="11 12" key="1">
    <citation type="submission" date="2019-06" db="EMBL/GenBank/DDBJ databases">
        <title>Genome sequence of Ureibacillus terrenus.</title>
        <authorList>
            <person name="Maclea K.S."/>
            <person name="Simoes M."/>
        </authorList>
    </citation>
    <scope>NUCLEOTIDE SEQUENCE [LARGE SCALE GENOMIC DNA]</scope>
    <source>
        <strain evidence="11 12">ATCC BAA-384</strain>
    </source>
</reference>
<organism evidence="11 12">
    <name type="scientific">Ureibacillus terrenus</name>
    <dbReference type="NCBI Taxonomy" id="118246"/>
    <lineage>
        <taxon>Bacteria</taxon>
        <taxon>Bacillati</taxon>
        <taxon>Bacillota</taxon>
        <taxon>Bacilli</taxon>
        <taxon>Bacillales</taxon>
        <taxon>Caryophanaceae</taxon>
        <taxon>Ureibacillus</taxon>
    </lineage>
</organism>
<dbReference type="UniPathway" id="UPA00077">
    <property type="reaction ID" value="UER00158"/>
</dbReference>
<dbReference type="InterPro" id="IPR012259">
    <property type="entry name" value="DHFR"/>
</dbReference>
<dbReference type="FunFam" id="3.40.430.10:FF:000001">
    <property type="entry name" value="Dihydrofolate reductase"/>
    <property type="match status" value="1"/>
</dbReference>
<dbReference type="InterPro" id="IPR001796">
    <property type="entry name" value="DHFR_dom"/>
</dbReference>
<evidence type="ECO:0000256" key="1">
    <source>
        <dbReference type="ARBA" id="ARBA00004903"/>
    </source>
</evidence>
<proteinExistence type="inferred from homology"/>
<gene>
    <name evidence="11" type="primary">folA</name>
    <name evidence="11" type="ORF">FKZ59_09610</name>
</gene>
<keyword evidence="12" id="KW-1185">Reference proteome</keyword>
<dbReference type="EMBL" id="VIGD01000011">
    <property type="protein sequence ID" value="TQE90519.1"/>
    <property type="molecule type" value="Genomic_DNA"/>
</dbReference>
<dbReference type="Proteomes" id="UP000315753">
    <property type="component" value="Unassembled WGS sequence"/>
</dbReference>
<sequence>MISLIVAHDKNRVIGYKNEMPWHLPGDLKYFKETTMGKPIIMGRKTFESIGRPLPGRRNIVITRNKGYHHDGIEVASSLDEALRLAGNAGEIMVIGGEQIFKLALPLADRLYVTHIDHEFVGDTYFPEYGDEWKVISKSEVYETKEGYTYQYVVYERK</sequence>
<dbReference type="PRINTS" id="PR00070">
    <property type="entry name" value="DHFR"/>
</dbReference>
<dbReference type="InterPro" id="IPR024072">
    <property type="entry name" value="DHFR-like_dom_sf"/>
</dbReference>
<comment type="catalytic activity">
    <reaction evidence="8">
        <text>(6S)-5,6,7,8-tetrahydrofolate + NADP(+) = 7,8-dihydrofolate + NADPH + H(+)</text>
        <dbReference type="Rhea" id="RHEA:15009"/>
        <dbReference type="ChEBI" id="CHEBI:15378"/>
        <dbReference type="ChEBI" id="CHEBI:57451"/>
        <dbReference type="ChEBI" id="CHEBI:57453"/>
        <dbReference type="ChEBI" id="CHEBI:57783"/>
        <dbReference type="ChEBI" id="CHEBI:58349"/>
        <dbReference type="EC" id="1.5.1.3"/>
    </reaction>
</comment>
<keyword evidence="6 8" id="KW-0560">Oxidoreductase</keyword>
<keyword evidence="5 8" id="KW-0521">NADP</keyword>
<dbReference type="OrthoDB" id="9804315at2"/>
<protein>
    <recommendedName>
        <fullName evidence="3 8">Dihydrofolate reductase</fullName>
        <ecNumber evidence="3 8">1.5.1.3</ecNumber>
    </recommendedName>
</protein>
<dbReference type="SUPFAM" id="SSF53597">
    <property type="entry name" value="Dihydrofolate reductase-like"/>
    <property type="match status" value="1"/>
</dbReference>